<evidence type="ECO:0000256" key="4">
    <source>
        <dbReference type="SAM" id="SignalP"/>
    </source>
</evidence>
<organism evidence="5 6">
    <name type="scientific">Trametes pubescens</name>
    <name type="common">White-rot fungus</name>
    <dbReference type="NCBI Taxonomy" id="154538"/>
    <lineage>
        <taxon>Eukaryota</taxon>
        <taxon>Fungi</taxon>
        <taxon>Dikarya</taxon>
        <taxon>Basidiomycota</taxon>
        <taxon>Agaricomycotina</taxon>
        <taxon>Agaricomycetes</taxon>
        <taxon>Polyporales</taxon>
        <taxon>Polyporaceae</taxon>
        <taxon>Trametes</taxon>
    </lineage>
</organism>
<dbReference type="InterPro" id="IPR036908">
    <property type="entry name" value="RlpA-like_sf"/>
</dbReference>
<feature type="signal peptide" evidence="4">
    <location>
        <begin position="1"/>
        <end position="18"/>
    </location>
</feature>
<dbReference type="CDD" id="cd22778">
    <property type="entry name" value="DPBB_CEPL-like"/>
    <property type="match status" value="1"/>
</dbReference>
<name>A0A1M2VFB7_TRAPU</name>
<evidence type="ECO:0000256" key="1">
    <source>
        <dbReference type="ARBA" id="ARBA00004613"/>
    </source>
</evidence>
<evidence type="ECO:0000313" key="5">
    <source>
        <dbReference type="EMBL" id="OJT06238.1"/>
    </source>
</evidence>
<accession>A0A1M2VFB7</accession>
<keyword evidence="3" id="KW-0964">Secreted</keyword>
<dbReference type="GO" id="GO:0005576">
    <property type="term" value="C:extracellular region"/>
    <property type="evidence" value="ECO:0007669"/>
    <property type="project" value="UniProtKB-SubCell"/>
</dbReference>
<dbReference type="SMR" id="A0A1M2VFB7"/>
<comment type="similarity">
    <text evidence="2">Belongs to the cerato-platanin family.</text>
</comment>
<reference evidence="5 6" key="1">
    <citation type="submission" date="2016-10" db="EMBL/GenBank/DDBJ databases">
        <title>Genome sequence of the basidiomycete white-rot fungus Trametes pubescens.</title>
        <authorList>
            <person name="Makela M.R."/>
            <person name="Granchi Z."/>
            <person name="Peng M."/>
            <person name="De Vries R.P."/>
            <person name="Grigoriev I."/>
            <person name="Riley R."/>
            <person name="Hilden K."/>
        </authorList>
    </citation>
    <scope>NUCLEOTIDE SEQUENCE [LARGE SCALE GENOMIC DNA]</scope>
    <source>
        <strain evidence="5 6">FBCC735</strain>
    </source>
</reference>
<dbReference type="EMBL" id="MNAD01001337">
    <property type="protein sequence ID" value="OJT06238.1"/>
    <property type="molecule type" value="Genomic_DNA"/>
</dbReference>
<proteinExistence type="inferred from homology"/>
<sequence length="139" mass="13912">MQFASLLAALVTVPAVLGATTSVSFDPVFDNAANSLDIVACSDGSNGLLTKGFTTFGSLPSFPNIGGAPAVGGFNSAACGTCWQLTFNGTSINVLAIDVGPKGFNIAQEALDTLTHGNAVQLGRINATTTQVDASACGL</sequence>
<dbReference type="Gene3D" id="2.40.40.10">
    <property type="entry name" value="RlpA-like domain"/>
    <property type="match status" value="1"/>
</dbReference>
<feature type="chain" id="PRO_5012499430" evidence="4">
    <location>
        <begin position="19"/>
        <end position="139"/>
    </location>
</feature>
<dbReference type="AlphaFoldDB" id="A0A1M2VFB7"/>
<evidence type="ECO:0000256" key="3">
    <source>
        <dbReference type="ARBA" id="ARBA00022525"/>
    </source>
</evidence>
<keyword evidence="4" id="KW-0732">Signal</keyword>
<protein>
    <submittedName>
        <fullName evidence="5">Allergen Asp f 15</fullName>
    </submittedName>
</protein>
<dbReference type="SUPFAM" id="SSF50685">
    <property type="entry name" value="Barwin-like endoglucanases"/>
    <property type="match status" value="1"/>
</dbReference>
<dbReference type="OMA" id="QLNASAC"/>
<evidence type="ECO:0000313" key="6">
    <source>
        <dbReference type="Proteomes" id="UP000184267"/>
    </source>
</evidence>
<dbReference type="OrthoDB" id="4898945at2759"/>
<dbReference type="Pfam" id="PF07249">
    <property type="entry name" value="Cerato-platanin"/>
    <property type="match status" value="1"/>
</dbReference>
<comment type="caution">
    <text evidence="5">The sequence shown here is derived from an EMBL/GenBank/DDBJ whole genome shotgun (WGS) entry which is preliminary data.</text>
</comment>
<evidence type="ECO:0000256" key="2">
    <source>
        <dbReference type="ARBA" id="ARBA00010421"/>
    </source>
</evidence>
<dbReference type="InterPro" id="IPR010829">
    <property type="entry name" value="Cerato-platanin"/>
</dbReference>
<gene>
    <name evidence="5" type="ORF">TRAPUB_2919</name>
</gene>
<keyword evidence="6" id="KW-1185">Reference proteome</keyword>
<dbReference type="Proteomes" id="UP000184267">
    <property type="component" value="Unassembled WGS sequence"/>
</dbReference>
<comment type="subcellular location">
    <subcellularLocation>
        <location evidence="1">Secreted</location>
    </subcellularLocation>
</comment>